<feature type="region of interest" description="Disordered" evidence="1">
    <location>
        <begin position="1"/>
        <end position="41"/>
    </location>
</feature>
<gene>
    <name evidence="3" type="ORF">C2845_PM05G16990</name>
</gene>
<evidence type="ECO:0000313" key="3">
    <source>
        <dbReference type="EMBL" id="RLN28021.1"/>
    </source>
</evidence>
<proteinExistence type="predicted"/>
<dbReference type="InterPro" id="IPR007321">
    <property type="entry name" value="Transposase_28"/>
</dbReference>
<evidence type="ECO:0000256" key="1">
    <source>
        <dbReference type="SAM" id="MobiDB-lite"/>
    </source>
</evidence>
<name>A0A3L6SW47_PANMI</name>
<dbReference type="Proteomes" id="UP000275267">
    <property type="component" value="Unassembled WGS sequence"/>
</dbReference>
<dbReference type="PANTHER" id="PTHR33026">
    <property type="entry name" value="OS06G0360600 PROTEIN"/>
    <property type="match status" value="1"/>
</dbReference>
<reference evidence="4" key="1">
    <citation type="journal article" date="2019" name="Nat. Commun.">
        <title>The genome of broomcorn millet.</title>
        <authorList>
            <person name="Zou C."/>
            <person name="Miki D."/>
            <person name="Li D."/>
            <person name="Tang Q."/>
            <person name="Xiao L."/>
            <person name="Rajput S."/>
            <person name="Deng P."/>
            <person name="Jia W."/>
            <person name="Huang R."/>
            <person name="Zhang M."/>
            <person name="Sun Y."/>
            <person name="Hu J."/>
            <person name="Fu X."/>
            <person name="Schnable P.S."/>
            <person name="Li F."/>
            <person name="Zhang H."/>
            <person name="Feng B."/>
            <person name="Zhu X."/>
            <person name="Liu R."/>
            <person name="Schnable J.C."/>
            <person name="Zhu J.-K."/>
            <person name="Zhang H."/>
        </authorList>
    </citation>
    <scope>NUCLEOTIDE SEQUENCE [LARGE SCALE GENOMIC DNA]</scope>
</reference>
<dbReference type="AlphaFoldDB" id="A0A3L6SW47"/>
<accession>A0A3L6SW47</accession>
<dbReference type="Pfam" id="PF04195">
    <property type="entry name" value="Transposase_28"/>
    <property type="match status" value="1"/>
</dbReference>
<dbReference type="EMBL" id="PQIB02000003">
    <property type="protein sequence ID" value="RLN28021.1"/>
    <property type="molecule type" value="Genomic_DNA"/>
</dbReference>
<protein>
    <submittedName>
        <fullName evidence="3">Gypsy-type retrotransposon protein</fullName>
    </submittedName>
</protein>
<keyword evidence="4" id="KW-1185">Reference proteome</keyword>
<evidence type="ECO:0000313" key="4">
    <source>
        <dbReference type="Proteomes" id="UP000275267"/>
    </source>
</evidence>
<dbReference type="OrthoDB" id="685425at2759"/>
<feature type="domain" description="Transposase (putative) gypsy type" evidence="2">
    <location>
        <begin position="94"/>
        <end position="161"/>
    </location>
</feature>
<evidence type="ECO:0000259" key="2">
    <source>
        <dbReference type="Pfam" id="PF04195"/>
    </source>
</evidence>
<dbReference type="PANTHER" id="PTHR33026:SF7">
    <property type="entry name" value="OS03G0100275 PROTEIN"/>
    <property type="match status" value="1"/>
</dbReference>
<organism evidence="3 4">
    <name type="scientific">Panicum miliaceum</name>
    <name type="common">Proso millet</name>
    <name type="synonym">Broomcorn millet</name>
    <dbReference type="NCBI Taxonomy" id="4540"/>
    <lineage>
        <taxon>Eukaryota</taxon>
        <taxon>Viridiplantae</taxon>
        <taxon>Streptophyta</taxon>
        <taxon>Embryophyta</taxon>
        <taxon>Tracheophyta</taxon>
        <taxon>Spermatophyta</taxon>
        <taxon>Magnoliopsida</taxon>
        <taxon>Liliopsida</taxon>
        <taxon>Poales</taxon>
        <taxon>Poaceae</taxon>
        <taxon>PACMAD clade</taxon>
        <taxon>Panicoideae</taxon>
        <taxon>Panicodae</taxon>
        <taxon>Paniceae</taxon>
        <taxon>Panicinae</taxon>
        <taxon>Panicum</taxon>
        <taxon>Panicum sect. Panicum</taxon>
    </lineage>
</organism>
<comment type="caution">
    <text evidence="3">The sequence shown here is derived from an EMBL/GenBank/DDBJ whole genome shotgun (WGS) entry which is preliminary data.</text>
</comment>
<sequence length="221" mass="24839">MRTKSLVTFHLAMPKKQASGRGKKRGADGEGGSSPPSAKVAKTVAEGSSWRASTLKERDLLWLVAERILEEEGVVQWRTADNDSLPWENTGETVMFVPSADRGLDLPSSNFFRGLLGFYKIKYYHLPPNLILHISIFVHLCEAFLGIRPHFHLFRHLFRLKPQPEEDNPALVGGAGVQLRDKALYLEFSTLSSLSGWHAQWFYIGNHKPSLPGWDNAPPQH</sequence>